<reference evidence="2 3" key="1">
    <citation type="submission" date="2020-08" db="EMBL/GenBank/DDBJ databases">
        <title>Genome public.</title>
        <authorList>
            <person name="Liu C."/>
            <person name="Sun Q."/>
        </authorList>
    </citation>
    <scope>NUCLEOTIDE SEQUENCE [LARGE SCALE GENOMIC DNA]</scope>
    <source>
        <strain evidence="2 3">BX0805</strain>
    </source>
</reference>
<dbReference type="InterPro" id="IPR006935">
    <property type="entry name" value="Helicase/UvrB_N"/>
</dbReference>
<dbReference type="Gene3D" id="3.40.50.300">
    <property type="entry name" value="P-loop containing nucleotide triphosphate hydrolases"/>
    <property type="match status" value="1"/>
</dbReference>
<evidence type="ECO:0000313" key="2">
    <source>
        <dbReference type="EMBL" id="MBC5754943.1"/>
    </source>
</evidence>
<proteinExistence type="predicted"/>
<accession>A0ABR7IDC5</accession>
<dbReference type="InterPro" id="IPR014001">
    <property type="entry name" value="Helicase_ATP-bd"/>
</dbReference>
<name>A0ABR7IDC5_9FIRM</name>
<dbReference type="InterPro" id="IPR050742">
    <property type="entry name" value="Helicase_Restrict-Modif_Enz"/>
</dbReference>
<feature type="domain" description="Helicase ATP-binding" evidence="1">
    <location>
        <begin position="27"/>
        <end position="225"/>
    </location>
</feature>
<dbReference type="PANTHER" id="PTHR47396">
    <property type="entry name" value="TYPE I RESTRICTION ENZYME ECOKI R PROTEIN"/>
    <property type="match status" value="1"/>
</dbReference>
<keyword evidence="2" id="KW-0347">Helicase</keyword>
<dbReference type="InterPro" id="IPR027417">
    <property type="entry name" value="P-loop_NTPase"/>
</dbReference>
<dbReference type="PANTHER" id="PTHR47396:SF1">
    <property type="entry name" value="ATP-DEPENDENT HELICASE IRC3-RELATED"/>
    <property type="match status" value="1"/>
</dbReference>
<gene>
    <name evidence="2" type="ORF">H8Z76_13215</name>
</gene>
<keyword evidence="2" id="KW-0067">ATP-binding</keyword>
<dbReference type="Pfam" id="PF04851">
    <property type="entry name" value="ResIII"/>
    <property type="match status" value="1"/>
</dbReference>
<protein>
    <submittedName>
        <fullName evidence="2">DEAD/DEAH box helicase family protein</fullName>
    </submittedName>
</protein>
<dbReference type="PROSITE" id="PS51192">
    <property type="entry name" value="HELICASE_ATP_BIND_1"/>
    <property type="match status" value="1"/>
</dbReference>
<keyword evidence="2" id="KW-0378">Hydrolase</keyword>
<organism evidence="2 3">
    <name type="scientific">Roseburia yibonii</name>
    <dbReference type="NCBI Taxonomy" id="2763063"/>
    <lineage>
        <taxon>Bacteria</taxon>
        <taxon>Bacillati</taxon>
        <taxon>Bacillota</taxon>
        <taxon>Clostridia</taxon>
        <taxon>Lachnospirales</taxon>
        <taxon>Lachnospiraceae</taxon>
        <taxon>Roseburia</taxon>
    </lineage>
</organism>
<keyword evidence="3" id="KW-1185">Reference proteome</keyword>
<evidence type="ECO:0000313" key="3">
    <source>
        <dbReference type="Proteomes" id="UP000621540"/>
    </source>
</evidence>
<dbReference type="RefSeq" id="WP_186982810.1">
    <property type="nucleotide sequence ID" value="NZ_JACOQH010000014.1"/>
</dbReference>
<sequence length="959" mass="109412">MINELFPFQKQAVNDLRSHVAVALNNYRQLKVPQVVSLQAPTGSGKTIIMASLIEDIFFGNENYEEQPDAIFVWLSDSPQLNEQSKQKIEYKADKIRMDQCVVISDESFDQEYLDDGHIYFLNTQKLGKGGNLSYHSDTRQYTIWETIENTAREKTNSLYFIIDEAHRGMQGRAAGTATTIMQRFIKGSEAYKLSPVPVVIGMSATAERFNALVGNDTTSTLYKIVISAAQVRASGLLKDRIVITYPDDPTKHNDMVLLQAATDEWKNKCEHWYQYTYEQHYANVNPVFVIQVLAGSGDKISDTNLDDVIAKVEERIGEQFKENEVVHTFGSTGTISINGLNVPHVEPVDIADDRRIKVVLFKENLSTGWDCPRAETMMSFRKAQDVTYIAQLLGRMIRTPLQCHVMVDESLNDVRLYLPYFNKDTVNDVIKELQSEEGGEIPAVIDGESLEEQVVVSWTVHTRNKRQEKQVPGQMNMFDYQNSNTTSNLQIVSPATNSELIQKSNSFDNITNETNVANGGTYIDSNNITGVTRDVHPQEHPLPIVQVPVNSIQPETIGEQKSDDYERLSFVEKIDRESIIKFVNEQGYLTYMVRFTKINSYLKSLLSLAGVLTQNMIYPEANDEIKTDVTNLIHSYIEKLHEDGKYDSLVKQVMEMKLLIQVFDVFGEKVKNYPLEDYFASLESDLDRQLRAADAKLGGYGFPYAYGRRFLDFDNPNAFKLDCILFAADDDCMKQLNSYAEKKFHELNDKYRKYVVAKSEKCRKQYSDIVADGDKVSKHNFTLPETISARIEKGGDAYTDHLYADEDGKAIIKLNNWEKAVIEEEEKKSDFVCWLRNQVRQSWSLCIPYEIDGEIKATYPDFIVVRKDDQLGYVIDILEPHNPEFKDNLGKAKGFAKYAEEEVRIGRIQLIRMSKDPAGKNRLKRLDLAKGSIRNKVMSAINTDELDHIFDTDGEFEE</sequence>
<dbReference type="EMBL" id="JACOQH010000014">
    <property type="protein sequence ID" value="MBC5754943.1"/>
    <property type="molecule type" value="Genomic_DNA"/>
</dbReference>
<dbReference type="SMART" id="SM00487">
    <property type="entry name" value="DEXDc"/>
    <property type="match status" value="1"/>
</dbReference>
<evidence type="ECO:0000259" key="1">
    <source>
        <dbReference type="PROSITE" id="PS51192"/>
    </source>
</evidence>
<dbReference type="GO" id="GO:0004386">
    <property type="term" value="F:helicase activity"/>
    <property type="evidence" value="ECO:0007669"/>
    <property type="project" value="UniProtKB-KW"/>
</dbReference>
<comment type="caution">
    <text evidence="2">The sequence shown here is derived from an EMBL/GenBank/DDBJ whole genome shotgun (WGS) entry which is preliminary data.</text>
</comment>
<dbReference type="SUPFAM" id="SSF52540">
    <property type="entry name" value="P-loop containing nucleoside triphosphate hydrolases"/>
    <property type="match status" value="2"/>
</dbReference>
<keyword evidence="2" id="KW-0547">Nucleotide-binding</keyword>
<dbReference type="Proteomes" id="UP000621540">
    <property type="component" value="Unassembled WGS sequence"/>
</dbReference>